<proteinExistence type="predicted"/>
<dbReference type="KEGG" id="rgu:A4W93_02000"/>
<keyword evidence="2" id="KW-1185">Reference proteome</keyword>
<accession>A0A1W6L3J2</accession>
<dbReference type="STRING" id="946333.A4W93_02000"/>
<evidence type="ECO:0000313" key="1">
    <source>
        <dbReference type="EMBL" id="ARN18793.1"/>
    </source>
</evidence>
<dbReference type="Pfam" id="PF08843">
    <property type="entry name" value="AbiEii"/>
    <property type="match status" value="1"/>
</dbReference>
<dbReference type="RefSeq" id="WP_085749034.1">
    <property type="nucleotide sequence ID" value="NZ_BSPR01000012.1"/>
</dbReference>
<gene>
    <name evidence="1" type="ORF">A4W93_02000</name>
</gene>
<organism evidence="1 2">
    <name type="scientific">Piscinibacter gummiphilus</name>
    <dbReference type="NCBI Taxonomy" id="946333"/>
    <lineage>
        <taxon>Bacteria</taxon>
        <taxon>Pseudomonadati</taxon>
        <taxon>Pseudomonadota</taxon>
        <taxon>Betaproteobacteria</taxon>
        <taxon>Burkholderiales</taxon>
        <taxon>Sphaerotilaceae</taxon>
        <taxon>Piscinibacter</taxon>
    </lineage>
</organism>
<evidence type="ECO:0000313" key="2">
    <source>
        <dbReference type="Proteomes" id="UP000193427"/>
    </source>
</evidence>
<dbReference type="EMBL" id="CP015118">
    <property type="protein sequence ID" value="ARN18793.1"/>
    <property type="molecule type" value="Genomic_DNA"/>
</dbReference>
<dbReference type="AlphaFoldDB" id="A0A1W6L3J2"/>
<dbReference type="Proteomes" id="UP000193427">
    <property type="component" value="Chromosome"/>
</dbReference>
<dbReference type="OrthoDB" id="5508069at2"/>
<reference evidence="1 2" key="1">
    <citation type="submission" date="2016-04" db="EMBL/GenBank/DDBJ databases">
        <title>Complete genome sequence of natural rubber-degrading, novel Gram-negative bacterium, Rhizobacter gummiphilus strain NS21.</title>
        <authorList>
            <person name="Tabata M."/>
            <person name="Kasai D."/>
            <person name="Fukuda M."/>
        </authorList>
    </citation>
    <scope>NUCLEOTIDE SEQUENCE [LARGE SCALE GENOMIC DNA]</scope>
    <source>
        <strain evidence="1 2">NS21</strain>
    </source>
</reference>
<name>A0A1W6L3J2_9BURK</name>
<sequence>MFERPHHRRIAVVLESLDAALLREHGAYFGGGTAMALRFGEYRESVDIDFLVSRVEGYRTLRHLLTGPAGFASIVRTGALVPDQVRDMRADQYGVRTAIRTGGQDIKFELVLEGRIAFDTPGADDVVCGVSTLTPLDLATGKLLANSDRWRDDGVFSRDLIDLAMMPMRAPLLRAALDKAKAAYGDSILRDLGKAIGGLRDRDGWLERCLNAMDMQVPKALVWQRVRTLARASGAVGA</sequence>
<dbReference type="InterPro" id="IPR014942">
    <property type="entry name" value="AbiEii"/>
</dbReference>
<protein>
    <submittedName>
        <fullName evidence="1">Uncharacterized protein</fullName>
    </submittedName>
</protein>